<dbReference type="EMBL" id="PUHQ01000003">
    <property type="protein sequence ID" value="KAG0666899.1"/>
    <property type="molecule type" value="Genomic_DNA"/>
</dbReference>
<comment type="caution">
    <text evidence="6">The sequence shown here is derived from an EMBL/GenBank/DDBJ whole genome shotgun (WGS) entry which is preliminary data.</text>
</comment>
<dbReference type="AlphaFoldDB" id="A0A9P6W8A3"/>
<evidence type="ECO:0000256" key="1">
    <source>
        <dbReference type="ARBA" id="ARBA00010118"/>
    </source>
</evidence>
<proteinExistence type="inferred from homology"/>
<dbReference type="InterPro" id="IPR051091">
    <property type="entry name" value="O-Glucosyltr/Glycosyltrsf_90"/>
</dbReference>
<evidence type="ECO:0000256" key="4">
    <source>
        <dbReference type="SAM" id="Phobius"/>
    </source>
</evidence>
<dbReference type="PANTHER" id="PTHR12203">
    <property type="entry name" value="KDEL LYS-ASP-GLU-LEU CONTAINING - RELATED"/>
    <property type="match status" value="1"/>
</dbReference>
<dbReference type="Pfam" id="PF05686">
    <property type="entry name" value="Glyco_transf_90"/>
    <property type="match status" value="2"/>
</dbReference>
<evidence type="ECO:0000313" key="7">
    <source>
        <dbReference type="Proteomes" id="UP000777482"/>
    </source>
</evidence>
<evidence type="ECO:0000313" key="6">
    <source>
        <dbReference type="EMBL" id="KAG0666899.1"/>
    </source>
</evidence>
<keyword evidence="4" id="KW-1133">Transmembrane helix</keyword>
<dbReference type="OrthoDB" id="2012053at2759"/>
<organism evidence="6 7">
    <name type="scientific">Rhodotorula mucilaginosa</name>
    <name type="common">Yeast</name>
    <name type="synonym">Rhodotorula rubra</name>
    <dbReference type="NCBI Taxonomy" id="5537"/>
    <lineage>
        <taxon>Eukaryota</taxon>
        <taxon>Fungi</taxon>
        <taxon>Dikarya</taxon>
        <taxon>Basidiomycota</taxon>
        <taxon>Pucciniomycotina</taxon>
        <taxon>Microbotryomycetes</taxon>
        <taxon>Sporidiobolales</taxon>
        <taxon>Sporidiobolaceae</taxon>
        <taxon>Rhodotorula</taxon>
    </lineage>
</organism>
<dbReference type="Proteomes" id="UP000777482">
    <property type="component" value="Unassembled WGS sequence"/>
</dbReference>
<name>A0A9P6W8A3_RHOMI</name>
<reference evidence="6 7" key="1">
    <citation type="submission" date="2020-11" db="EMBL/GenBank/DDBJ databases">
        <title>Kefir isolates.</title>
        <authorList>
            <person name="Marcisauskas S."/>
            <person name="Kim Y."/>
            <person name="Blasche S."/>
        </authorList>
    </citation>
    <scope>NUCLEOTIDE SEQUENCE [LARGE SCALE GENOMIC DNA]</scope>
    <source>
        <strain evidence="6 7">KR</strain>
    </source>
</reference>
<feature type="region of interest" description="Disordered" evidence="3">
    <location>
        <begin position="562"/>
        <end position="590"/>
    </location>
</feature>
<keyword evidence="7" id="KW-1185">Reference proteome</keyword>
<keyword evidence="2" id="KW-0808">Transferase</keyword>
<sequence length="1068" mass="119081">MPMVPQRLSGSRSTIVAGVAVVFALVLLASSFRSTSVQTIHIPDGKGALVKVDVALPPDFYDHSVSDFYKPYRDHMFAPWTCLDDNAAPDSRCRRPITGRAITALEYLASGGAYRIRYTGKDILYRPLQVFRLTYKVNRLEWIMNTIREMADEGMLTRTVNGVEEPIRFDAVFRTGDSPQITKDTLSKDSGYLLFSLRSSNLHFDIPIPDPVGYGSNGNYVWPDKSTLVPWEEKVDKVVFRGSASFSFAVDNWFSNARFRAVQLSNAHPDLLDLGMTAVHPKPMPPLTAGPKDLDTAYFPQPTNDDILREAGIQLSKQMTFYEQSQYKYIIDIDGGLGSSRRIAMLQTGSVPLLTESHWFCTHNKLLVPWVHYVPIAEDFSDLLDKVRWLREHDDYARSIVEHASAFADAYLTKQAAKEQFAAILSRYADLQAPDVKLDNSDVEINFCKTNGGKTLSGIAGFSRSYSACILYVVTYERQTDPQLGSAEVAKERARRVTSSAAGTPTAAPLLAGNARGSDTRLLDVVPTPAAGSEHAIGPLRPLAESFDADATPEAAYELLHTTEQSRPSLNDLPDSPLGSEDGEDLPRTSSAAVRLPQRWSVWRVIIVGVVVGVSVLVLLATAFFFLDLRRIRVPDGKGGLVKVDVALPPDFYDRSVADFYKPYRDHMFAPWVCPDDDAAPDSLCRRPITTHAITALEYLALTVGYRIRYTGKDILYRPLHTFRQTYKVNRLVWVMKAMREMADEGMLTRTVDGIEEPIRFDAVFNAGDAAVITKDTLTPDSGYLIFSLRSSDVHFDIPIPDPVAYGSNGNYVWPNRSTLAPWEEKVDKVIFRGTASFSFAADNWNSNPRFRAVQLANAHQDMLNFGLTRLRPKPMPPLTAGPDDPETGFYPQPTNDDILRKAGIQLSEPMSFYEQSKFKYIIDIDGGLGSSRGVAILQTGSVPLLTESAWFCTHNKLLVPWVHYVPIAEDFSDLLDKVRWLREHDDYARSIVKHAEAFADAYLSKQAAKEQLAAILSQYADLQAADVKLDHSDVDVDFCKTQLSRERVEGGPMGCSRGWKTWEGPTK</sequence>
<evidence type="ECO:0000256" key="3">
    <source>
        <dbReference type="SAM" id="MobiDB-lite"/>
    </source>
</evidence>
<dbReference type="PANTHER" id="PTHR12203:SF35">
    <property type="entry name" value="PROTEIN O-GLUCOSYLTRANSFERASE 1"/>
    <property type="match status" value="1"/>
</dbReference>
<dbReference type="GO" id="GO:0016740">
    <property type="term" value="F:transferase activity"/>
    <property type="evidence" value="ECO:0007669"/>
    <property type="project" value="UniProtKB-KW"/>
</dbReference>
<feature type="domain" description="Glycosyl transferase CAP10" evidence="5">
    <location>
        <begin position="169"/>
        <end position="435"/>
    </location>
</feature>
<dbReference type="InterPro" id="IPR006598">
    <property type="entry name" value="CAP10"/>
</dbReference>
<feature type="transmembrane region" description="Helical" evidence="4">
    <location>
        <begin position="602"/>
        <end position="627"/>
    </location>
</feature>
<protein>
    <recommendedName>
        <fullName evidence="5">Glycosyl transferase CAP10 domain-containing protein</fullName>
    </recommendedName>
</protein>
<keyword evidence="4" id="KW-0812">Transmembrane</keyword>
<dbReference type="SMART" id="SM00672">
    <property type="entry name" value="CAP10"/>
    <property type="match status" value="1"/>
</dbReference>
<accession>A0A9P6W8A3</accession>
<comment type="similarity">
    <text evidence="1">Belongs to the glycosyltransferase 90 family.</text>
</comment>
<evidence type="ECO:0000259" key="5">
    <source>
        <dbReference type="SMART" id="SM00672"/>
    </source>
</evidence>
<evidence type="ECO:0000256" key="2">
    <source>
        <dbReference type="ARBA" id="ARBA00022679"/>
    </source>
</evidence>
<keyword evidence="4" id="KW-0472">Membrane</keyword>
<gene>
    <name evidence="6" type="ORF">C6P46_003609</name>
</gene>